<dbReference type="InterPro" id="IPR012373">
    <property type="entry name" value="Ferrdict_sens_TM"/>
</dbReference>
<accession>A0ABS9K9T0</accession>
<dbReference type="PIRSF" id="PIRSF018266">
    <property type="entry name" value="FecR"/>
    <property type="match status" value="1"/>
</dbReference>
<dbReference type="Gene3D" id="2.60.120.1440">
    <property type="match status" value="1"/>
</dbReference>
<evidence type="ECO:0000259" key="3">
    <source>
        <dbReference type="Pfam" id="PF16344"/>
    </source>
</evidence>
<evidence type="ECO:0000313" key="4">
    <source>
        <dbReference type="EMBL" id="MCG2587596.1"/>
    </source>
</evidence>
<keyword evidence="1" id="KW-0472">Membrane</keyword>
<dbReference type="InterPro" id="IPR032508">
    <property type="entry name" value="FecR_C"/>
</dbReference>
<name>A0ABS9K9T0_9BACT</name>
<evidence type="ECO:0000259" key="2">
    <source>
        <dbReference type="Pfam" id="PF04773"/>
    </source>
</evidence>
<comment type="caution">
    <text evidence="4">The sequence shown here is derived from an EMBL/GenBank/DDBJ whole genome shotgun (WGS) entry which is preliminary data.</text>
</comment>
<organism evidence="4 5">
    <name type="scientific">Rhodohalobacter sulfatireducens</name>
    <dbReference type="NCBI Taxonomy" id="2911366"/>
    <lineage>
        <taxon>Bacteria</taxon>
        <taxon>Pseudomonadati</taxon>
        <taxon>Balneolota</taxon>
        <taxon>Balneolia</taxon>
        <taxon>Balneolales</taxon>
        <taxon>Balneolaceae</taxon>
        <taxon>Rhodohalobacter</taxon>
    </lineage>
</organism>
<reference evidence="4" key="1">
    <citation type="submission" date="2022-01" db="EMBL/GenBank/DDBJ databases">
        <authorList>
            <person name="Wang Y."/>
        </authorList>
    </citation>
    <scope>NUCLEOTIDE SEQUENCE</scope>
    <source>
        <strain evidence="4">WB101</strain>
    </source>
</reference>
<gene>
    <name evidence="4" type="ORF">L6773_03385</name>
</gene>
<protein>
    <submittedName>
        <fullName evidence="4">FecR domain-containing protein</fullName>
    </submittedName>
</protein>
<sequence>MTGNASPEERQVLQKWIDKSRDNEQVLREIEKIWKMTPEENFETDVEEAWRQFRERINQKSTEKTVKQIQTVRKTYPKKSNTFVYAMRAAAVILVILLAGMFSYYLGNNNSLSDSIAEKSEFYQMQEMVTSRGEKAKVRFSDGTEVVLNSASSIRFPKEFKGSQREVYLDGEALFKVAHDASQLFIVHAQGARIEVLGTEFNVKGWEEDGKTEVVVREGKVSVNSNLSELSDESEVILTKGYMTELIKGKAPQPATKVDSNYYLLWTSGGMHFDNVPLQKVFRDIERRFDVNISVERVDILDVPFTSTFQYAELNEVLSVIAASLGTDYARHEREVKFY</sequence>
<dbReference type="PANTHER" id="PTHR30273:SF2">
    <property type="entry name" value="PROTEIN FECR"/>
    <property type="match status" value="1"/>
</dbReference>
<dbReference type="PANTHER" id="PTHR30273">
    <property type="entry name" value="PERIPLASMIC SIGNAL SENSOR AND SIGMA FACTOR ACTIVATOR FECR-RELATED"/>
    <property type="match status" value="1"/>
</dbReference>
<dbReference type="Pfam" id="PF16344">
    <property type="entry name" value="FecR_C"/>
    <property type="match status" value="1"/>
</dbReference>
<proteinExistence type="predicted"/>
<evidence type="ECO:0000313" key="5">
    <source>
        <dbReference type="Proteomes" id="UP001165366"/>
    </source>
</evidence>
<dbReference type="RefSeq" id="WP_237852440.1">
    <property type="nucleotide sequence ID" value="NZ_JAKLWS010000002.1"/>
</dbReference>
<dbReference type="EMBL" id="JAKLWS010000002">
    <property type="protein sequence ID" value="MCG2587596.1"/>
    <property type="molecule type" value="Genomic_DNA"/>
</dbReference>
<feature type="domain" description="FecR protein" evidence="2">
    <location>
        <begin position="127"/>
        <end position="221"/>
    </location>
</feature>
<keyword evidence="1" id="KW-0812">Transmembrane</keyword>
<dbReference type="Pfam" id="PF04773">
    <property type="entry name" value="FecR"/>
    <property type="match status" value="1"/>
</dbReference>
<dbReference type="Proteomes" id="UP001165366">
    <property type="component" value="Unassembled WGS sequence"/>
</dbReference>
<keyword evidence="5" id="KW-1185">Reference proteome</keyword>
<evidence type="ECO:0000256" key="1">
    <source>
        <dbReference type="SAM" id="Phobius"/>
    </source>
</evidence>
<feature type="transmembrane region" description="Helical" evidence="1">
    <location>
        <begin position="83"/>
        <end position="106"/>
    </location>
</feature>
<dbReference type="Gene3D" id="3.55.50.30">
    <property type="match status" value="1"/>
</dbReference>
<feature type="domain" description="Protein FecR C-terminal" evidence="3">
    <location>
        <begin position="271"/>
        <end position="336"/>
    </location>
</feature>
<reference evidence="4" key="2">
    <citation type="submission" date="2024-05" db="EMBL/GenBank/DDBJ databases">
        <title>Rhodohalobacter halophilus gen. nov., sp. nov., a moderately halophilic member of the family Balneolaceae.</title>
        <authorList>
            <person name="Xia J."/>
        </authorList>
    </citation>
    <scope>NUCLEOTIDE SEQUENCE</scope>
    <source>
        <strain evidence="4">WB101</strain>
    </source>
</reference>
<dbReference type="InterPro" id="IPR006860">
    <property type="entry name" value="FecR"/>
</dbReference>
<keyword evidence="1" id="KW-1133">Transmembrane helix</keyword>